<accession>A0ABT9VDA9</accession>
<dbReference type="Proteomes" id="UP001224359">
    <property type="component" value="Unassembled WGS sequence"/>
</dbReference>
<evidence type="ECO:0000256" key="4">
    <source>
        <dbReference type="ARBA" id="ARBA00022692"/>
    </source>
</evidence>
<evidence type="ECO:0000256" key="1">
    <source>
        <dbReference type="ARBA" id="ARBA00022475"/>
    </source>
</evidence>
<keyword evidence="1 10" id="KW-1003">Cell membrane</keyword>
<dbReference type="GO" id="GO:0004366">
    <property type="term" value="F:glycerol-3-phosphate O-acyltransferase activity"/>
    <property type="evidence" value="ECO:0007669"/>
    <property type="project" value="UniProtKB-EC"/>
</dbReference>
<comment type="caution">
    <text evidence="11">The sequence shown here is derived from an EMBL/GenBank/DDBJ whole genome shotgun (WGS) entry which is preliminary data.</text>
</comment>
<comment type="pathway">
    <text evidence="10">Lipid metabolism; phospholipid metabolism.</text>
</comment>
<evidence type="ECO:0000256" key="8">
    <source>
        <dbReference type="ARBA" id="ARBA00023209"/>
    </source>
</evidence>
<dbReference type="Pfam" id="PF02660">
    <property type="entry name" value="G3P_acyltransf"/>
    <property type="match status" value="1"/>
</dbReference>
<dbReference type="RefSeq" id="WP_306974997.1">
    <property type="nucleotide sequence ID" value="NZ_JAUSTQ010000003.1"/>
</dbReference>
<name>A0ABT9VDA9_9BACI</name>
<reference evidence="11 12" key="1">
    <citation type="submission" date="2023-07" db="EMBL/GenBank/DDBJ databases">
        <title>Genomic Encyclopedia of Type Strains, Phase IV (KMG-IV): sequencing the most valuable type-strain genomes for metagenomic binning, comparative biology and taxonomic classification.</title>
        <authorList>
            <person name="Goeker M."/>
        </authorList>
    </citation>
    <scope>NUCLEOTIDE SEQUENCE [LARGE SCALE GENOMIC DNA]</scope>
    <source>
        <strain evidence="11 12">DSM 16460</strain>
    </source>
</reference>
<dbReference type="PANTHER" id="PTHR30309">
    <property type="entry name" value="INNER MEMBRANE PROTEIN YGIH"/>
    <property type="match status" value="1"/>
</dbReference>
<organism evidence="11 12">
    <name type="scientific">Alkalibacillus salilacus</name>
    <dbReference type="NCBI Taxonomy" id="284582"/>
    <lineage>
        <taxon>Bacteria</taxon>
        <taxon>Bacillati</taxon>
        <taxon>Bacillota</taxon>
        <taxon>Bacilli</taxon>
        <taxon>Bacillales</taxon>
        <taxon>Bacillaceae</taxon>
        <taxon>Alkalibacillus</taxon>
    </lineage>
</organism>
<evidence type="ECO:0000256" key="5">
    <source>
        <dbReference type="ARBA" id="ARBA00022989"/>
    </source>
</evidence>
<evidence type="ECO:0000256" key="3">
    <source>
        <dbReference type="ARBA" id="ARBA00022679"/>
    </source>
</evidence>
<gene>
    <name evidence="10" type="primary">plsY</name>
    <name evidence="11" type="ORF">J2S77_000876</name>
</gene>
<keyword evidence="8 10" id="KW-0594">Phospholipid biosynthesis</keyword>
<feature type="transmembrane region" description="Helical" evidence="10">
    <location>
        <begin position="81"/>
        <end position="99"/>
    </location>
</feature>
<keyword evidence="11" id="KW-0012">Acyltransferase</keyword>
<keyword evidence="4 10" id="KW-0812">Transmembrane</keyword>
<evidence type="ECO:0000256" key="7">
    <source>
        <dbReference type="ARBA" id="ARBA00023136"/>
    </source>
</evidence>
<comment type="similarity">
    <text evidence="10">Belongs to the PlsY family.</text>
</comment>
<comment type="function">
    <text evidence="10">Catalyzes the transfer of an acyl group from acyl-phosphate (acyl-PO(4)) to glycerol-3-phosphate (G3P) to form lysophosphatidic acid (LPA). This enzyme utilizes acyl-phosphate as fatty acyl donor, but not acyl-CoA or acyl-ACP.</text>
</comment>
<keyword evidence="7 10" id="KW-0472">Membrane</keyword>
<dbReference type="SMART" id="SM01207">
    <property type="entry name" value="G3P_acyltransf"/>
    <property type="match status" value="1"/>
</dbReference>
<evidence type="ECO:0000256" key="2">
    <source>
        <dbReference type="ARBA" id="ARBA00022516"/>
    </source>
</evidence>
<sequence length="193" mass="20997">MFYLLFSVIAYLFGSFPSALIIGKLFYQIDIREHGSGNLGATNAFRVLGVKVGLIVTILDILKGTVPVVMVVILAPELQPLIVGGFAVIGHIFPIFAKFKGGKAVATSGGVVLGVSPVLFAILIGSFFVFLKLFKYVSLASILVGLTAVVTSIIMQDIPLIIVTCFLAFFVIYRHTDNLKRIKNKTEPKITWF</sequence>
<dbReference type="HAMAP" id="MF_01043">
    <property type="entry name" value="PlsY"/>
    <property type="match status" value="1"/>
</dbReference>
<feature type="transmembrane region" description="Helical" evidence="10">
    <location>
        <begin position="6"/>
        <end position="27"/>
    </location>
</feature>
<feature type="transmembrane region" description="Helical" evidence="10">
    <location>
        <begin position="111"/>
        <end position="134"/>
    </location>
</feature>
<feature type="transmembrane region" description="Helical" evidence="10">
    <location>
        <begin position="48"/>
        <end position="75"/>
    </location>
</feature>
<protein>
    <recommendedName>
        <fullName evidence="10">Glycerol-3-phosphate acyltransferase</fullName>
    </recommendedName>
    <alternativeName>
        <fullName evidence="10">Acyl-PO4 G3P acyltransferase</fullName>
    </alternativeName>
    <alternativeName>
        <fullName evidence="10">Acyl-phosphate--glycerol-3-phosphate acyltransferase</fullName>
    </alternativeName>
    <alternativeName>
        <fullName evidence="10">G3P acyltransferase</fullName>
        <shortName evidence="10">GPAT</shortName>
        <ecNumber evidence="10">2.3.1.275</ecNumber>
    </alternativeName>
    <alternativeName>
        <fullName evidence="10">Lysophosphatidic acid synthase</fullName>
        <shortName evidence="10">LPA synthase</shortName>
    </alternativeName>
</protein>
<keyword evidence="9 10" id="KW-1208">Phospholipid metabolism</keyword>
<keyword evidence="5 10" id="KW-1133">Transmembrane helix</keyword>
<evidence type="ECO:0000256" key="9">
    <source>
        <dbReference type="ARBA" id="ARBA00023264"/>
    </source>
</evidence>
<evidence type="ECO:0000313" key="11">
    <source>
        <dbReference type="EMBL" id="MDQ0158912.1"/>
    </source>
</evidence>
<comment type="subunit">
    <text evidence="10">Probably interacts with PlsX.</text>
</comment>
<evidence type="ECO:0000256" key="6">
    <source>
        <dbReference type="ARBA" id="ARBA00023098"/>
    </source>
</evidence>
<keyword evidence="6 10" id="KW-0443">Lipid metabolism</keyword>
<feature type="transmembrane region" description="Helical" evidence="10">
    <location>
        <begin position="140"/>
        <end position="173"/>
    </location>
</feature>
<comment type="catalytic activity">
    <reaction evidence="10">
        <text>an acyl phosphate + sn-glycerol 3-phosphate = a 1-acyl-sn-glycero-3-phosphate + phosphate</text>
        <dbReference type="Rhea" id="RHEA:34075"/>
        <dbReference type="ChEBI" id="CHEBI:43474"/>
        <dbReference type="ChEBI" id="CHEBI:57597"/>
        <dbReference type="ChEBI" id="CHEBI:57970"/>
        <dbReference type="ChEBI" id="CHEBI:59918"/>
        <dbReference type="EC" id="2.3.1.275"/>
    </reaction>
</comment>
<evidence type="ECO:0000256" key="10">
    <source>
        <dbReference type="HAMAP-Rule" id="MF_01043"/>
    </source>
</evidence>
<dbReference type="EMBL" id="JAUSTQ010000003">
    <property type="protein sequence ID" value="MDQ0158912.1"/>
    <property type="molecule type" value="Genomic_DNA"/>
</dbReference>
<keyword evidence="2 10" id="KW-0444">Lipid biosynthesis</keyword>
<dbReference type="InterPro" id="IPR003811">
    <property type="entry name" value="G3P_acylTferase_PlsY"/>
</dbReference>
<dbReference type="NCBIfam" id="TIGR00023">
    <property type="entry name" value="glycerol-3-phosphate 1-O-acyltransferase PlsY"/>
    <property type="match status" value="1"/>
</dbReference>
<dbReference type="PANTHER" id="PTHR30309:SF0">
    <property type="entry name" value="GLYCEROL-3-PHOSPHATE ACYLTRANSFERASE-RELATED"/>
    <property type="match status" value="1"/>
</dbReference>
<dbReference type="EC" id="2.3.1.275" evidence="10"/>
<proteinExistence type="inferred from homology"/>
<keyword evidence="12" id="KW-1185">Reference proteome</keyword>
<comment type="subcellular location">
    <subcellularLocation>
        <location evidence="10">Cell membrane</location>
        <topology evidence="10">Multi-pass membrane protein</topology>
    </subcellularLocation>
</comment>
<evidence type="ECO:0000313" key="12">
    <source>
        <dbReference type="Proteomes" id="UP001224359"/>
    </source>
</evidence>
<keyword evidence="3 10" id="KW-0808">Transferase</keyword>